<keyword evidence="2" id="KW-1185">Reference proteome</keyword>
<name>A0ABU4JCT7_9FLAO</name>
<protein>
    <recommendedName>
        <fullName evidence="3">AraC family transcriptional regulator</fullName>
    </recommendedName>
</protein>
<dbReference type="RefSeq" id="WP_317040361.1">
    <property type="nucleotide sequence ID" value="NZ_JAMXLT020000001.1"/>
</dbReference>
<evidence type="ECO:0000313" key="1">
    <source>
        <dbReference type="EMBL" id="MDW8547472.1"/>
    </source>
</evidence>
<gene>
    <name evidence="1" type="ORF">NG800_001025</name>
</gene>
<dbReference type="Proteomes" id="UP001204439">
    <property type="component" value="Unassembled WGS sequence"/>
</dbReference>
<sequence length="172" mass="19742">MNNTNSTLKFHRLLSLPDPLHPMISIIKLEDIRFQSDPVLEKFSTDFYSISLKKEVKAKMKYGQNLYDFDKGVLSFTVPKQIQTLDLTDTDSENNGAGTGFALLFNPHFLGKHSVATSIKNYGFFSYSTNEALHLSEKEEKNILDIFLKIEQEYQHIDKHTQEIIVAQIDLI</sequence>
<dbReference type="EMBL" id="JAMXLT020000001">
    <property type="protein sequence ID" value="MDW8547472.1"/>
    <property type="molecule type" value="Genomic_DNA"/>
</dbReference>
<organism evidence="1 2">
    <name type="scientific">Epilithonimonas ginsengisoli</name>
    <dbReference type="NCBI Taxonomy" id="1245592"/>
    <lineage>
        <taxon>Bacteria</taxon>
        <taxon>Pseudomonadati</taxon>
        <taxon>Bacteroidota</taxon>
        <taxon>Flavobacteriia</taxon>
        <taxon>Flavobacteriales</taxon>
        <taxon>Weeksellaceae</taxon>
        <taxon>Chryseobacterium group</taxon>
        <taxon>Epilithonimonas</taxon>
    </lineage>
</organism>
<proteinExistence type="predicted"/>
<accession>A0ABU4JCT7</accession>
<evidence type="ECO:0000313" key="2">
    <source>
        <dbReference type="Proteomes" id="UP001204439"/>
    </source>
</evidence>
<evidence type="ECO:0008006" key="3">
    <source>
        <dbReference type="Google" id="ProtNLM"/>
    </source>
</evidence>
<reference evidence="1 2" key="1">
    <citation type="submission" date="2023-11" db="EMBL/GenBank/DDBJ databases">
        <title>First isolation, identification, and characterization of non-pathogenic Epilithonimonas ginsengisoli isolated from diseased farmed rainbow trout (Oncorhynchus mykiss) in Chile.</title>
        <authorList>
            <person name="Miranda C.D."/>
            <person name="Irgang R."/>
            <person name="Concha C."/>
            <person name="Rojas R."/>
            <person name="Avendano R."/>
        </authorList>
    </citation>
    <scope>NUCLEOTIDE SEQUENCE [LARGE SCALE GENOMIC DNA]</scope>
    <source>
        <strain evidence="1 2">FP99</strain>
    </source>
</reference>
<comment type="caution">
    <text evidence="1">The sequence shown here is derived from an EMBL/GenBank/DDBJ whole genome shotgun (WGS) entry which is preliminary data.</text>
</comment>